<sequence length="156" mass="17579">MNKKVEAVAWSLFFPGLAQITVTKRLGKGVFFFLLALLINTNARINEIVILSLKGETQMAVGVTDYQWLLFYSCLYFFALWDGYRECGGINEQYAFIPFVFSGYMTTIGIVFSPSIHLSGFLLGPLWLPVIVAVISFLIGMLLRTIVLRLLKKRPG</sequence>
<name>A0AAJ2NLN6_ALKPS</name>
<dbReference type="EMBL" id="JAWJAY010000001">
    <property type="protein sequence ID" value="MDV2884523.1"/>
    <property type="molecule type" value="Genomic_DNA"/>
</dbReference>
<protein>
    <submittedName>
        <fullName evidence="2">Uncharacterized protein</fullName>
    </submittedName>
</protein>
<evidence type="ECO:0000313" key="2">
    <source>
        <dbReference type="EMBL" id="MDV2884523.1"/>
    </source>
</evidence>
<evidence type="ECO:0000313" key="3">
    <source>
        <dbReference type="Proteomes" id="UP001285636"/>
    </source>
</evidence>
<evidence type="ECO:0000256" key="1">
    <source>
        <dbReference type="SAM" id="Phobius"/>
    </source>
</evidence>
<keyword evidence="1" id="KW-1133">Transmembrane helix</keyword>
<feature type="transmembrane region" description="Helical" evidence="1">
    <location>
        <begin position="66"/>
        <end position="84"/>
    </location>
</feature>
<dbReference type="RefSeq" id="WP_289236721.1">
    <property type="nucleotide sequence ID" value="NZ_CP117835.1"/>
</dbReference>
<comment type="caution">
    <text evidence="2">The sequence shown here is derived from an EMBL/GenBank/DDBJ whole genome shotgun (WGS) entry which is preliminary data.</text>
</comment>
<keyword evidence="1" id="KW-0472">Membrane</keyword>
<feature type="transmembrane region" description="Helical" evidence="1">
    <location>
        <begin position="126"/>
        <end position="151"/>
    </location>
</feature>
<dbReference type="AlphaFoldDB" id="A0AAJ2NLN6"/>
<reference evidence="2" key="1">
    <citation type="submission" date="2023-10" db="EMBL/GenBank/DDBJ databases">
        <title>Screening of Alkalihalophilus pseudofirmusBZ-TG-HK211 and Its Alleviation of Salt Stress on Rapeseed Growth.</title>
        <authorList>
            <person name="Zhao B."/>
            <person name="Guo T."/>
        </authorList>
    </citation>
    <scope>NUCLEOTIDE SEQUENCE</scope>
    <source>
        <strain evidence="2">BZ-TG-HK211</strain>
    </source>
</reference>
<keyword evidence="1" id="KW-0812">Transmembrane</keyword>
<accession>A0AAJ2NLN6</accession>
<dbReference type="Proteomes" id="UP001285636">
    <property type="component" value="Unassembled WGS sequence"/>
</dbReference>
<feature type="transmembrane region" description="Helical" evidence="1">
    <location>
        <begin position="96"/>
        <end position="114"/>
    </location>
</feature>
<gene>
    <name evidence="2" type="ORF">RYX45_04985</name>
</gene>
<organism evidence="2 3">
    <name type="scientific">Alkalihalophilus pseudofirmus</name>
    <name type="common">Bacillus pseudofirmus</name>
    <dbReference type="NCBI Taxonomy" id="79885"/>
    <lineage>
        <taxon>Bacteria</taxon>
        <taxon>Bacillati</taxon>
        <taxon>Bacillota</taxon>
        <taxon>Bacilli</taxon>
        <taxon>Bacillales</taxon>
        <taxon>Bacillaceae</taxon>
        <taxon>Alkalihalophilus</taxon>
    </lineage>
</organism>
<proteinExistence type="predicted"/>